<protein>
    <recommendedName>
        <fullName evidence="3">Tetratricopeptide repeat protein</fullName>
    </recommendedName>
</protein>
<dbReference type="SUPFAM" id="SSF48452">
    <property type="entry name" value="TPR-like"/>
    <property type="match status" value="1"/>
</dbReference>
<proteinExistence type="predicted"/>
<dbReference type="Proteomes" id="UP000030889">
    <property type="component" value="Unassembled WGS sequence"/>
</dbReference>
<dbReference type="NCBIfam" id="NF047558">
    <property type="entry name" value="TPR_END_plus"/>
    <property type="match status" value="1"/>
</dbReference>
<dbReference type="Gene3D" id="1.25.40.10">
    <property type="entry name" value="Tetratricopeptide repeat domain"/>
    <property type="match status" value="1"/>
</dbReference>
<dbReference type="SMART" id="SM00028">
    <property type="entry name" value="TPR"/>
    <property type="match status" value="2"/>
</dbReference>
<evidence type="ECO:0000313" key="1">
    <source>
        <dbReference type="EMBL" id="KHE42932.1"/>
    </source>
</evidence>
<evidence type="ECO:0000313" key="2">
    <source>
        <dbReference type="Proteomes" id="UP000030889"/>
    </source>
</evidence>
<name>A0ABR4YL88_9BACT</name>
<keyword evidence="2" id="KW-1185">Reference proteome</keyword>
<comment type="caution">
    <text evidence="1">The sequence shown here is derived from an EMBL/GenBank/DDBJ whole genome shotgun (WGS) entry which is preliminary data.</text>
</comment>
<sequence>MRRLAQVGLALTTMMVLLVGCNPYNKMQKNVGKIDAYATPEVLALKGQTVEADITYTFPKKYFYEEMILKVTPVLVFEGGEVAGTPKYFQGEDVRDNYTPVSWKNGGVFTQKVVFPYDERANLSTLVLRVEGRTADQCRRDKFKTFGDFGSVVVAQGISTVQSLADMPYMILMDHNFKRVRTVTGEADIHYQINSPVVRKNQLSLEQVKLFEAFVRENSAAEDVTMGTVYAKGYASPDGPENFNQKLSAERSKSGEKAIKENLKGIDVQYDAAAYGEDWEGFRELVAASDIADKDLILQVLSMYDSSARREQEIKNLSAVYNELKTKILPELRRTQLVASADVVGLSDEEIVAAIQSKDGSLRLDEILYGATLINDPAKKIAAYRMAAEKYNDVAAYNNLAVALMMNGDVAGAKQAIDKAARINGNPTVTNNLAAVAIAQGDLESAKKYLSALNSKEAQMNKGLVALQEGDYVVATRDLEGYNLAVVEVLNGNYANAKQALGNCKCADSEYLRAIIAMREGDSQGAISYLRNAIALKPSLREAAKTDVEFARLFNSPEFQAL</sequence>
<organism evidence="1 2">
    <name type="scientific">Alistipes inops</name>
    <dbReference type="NCBI Taxonomy" id="1501391"/>
    <lineage>
        <taxon>Bacteria</taxon>
        <taxon>Pseudomonadati</taxon>
        <taxon>Bacteroidota</taxon>
        <taxon>Bacteroidia</taxon>
        <taxon>Bacteroidales</taxon>
        <taxon>Rikenellaceae</taxon>
        <taxon>Alistipes</taxon>
    </lineage>
</organism>
<dbReference type="PROSITE" id="PS51257">
    <property type="entry name" value="PROKAR_LIPOPROTEIN"/>
    <property type="match status" value="1"/>
</dbReference>
<dbReference type="InterPro" id="IPR011990">
    <property type="entry name" value="TPR-like_helical_dom_sf"/>
</dbReference>
<dbReference type="InterPro" id="IPR019734">
    <property type="entry name" value="TPR_rpt"/>
</dbReference>
<dbReference type="EMBL" id="JRGF01000001">
    <property type="protein sequence ID" value="KHE42932.1"/>
    <property type="molecule type" value="Genomic_DNA"/>
</dbReference>
<evidence type="ECO:0008006" key="3">
    <source>
        <dbReference type="Google" id="ProtNLM"/>
    </source>
</evidence>
<accession>A0ABR4YL88</accession>
<gene>
    <name evidence="1" type="ORF">LG35_00190</name>
</gene>
<dbReference type="RefSeq" id="WP_022063077.1">
    <property type="nucleotide sequence ID" value="NZ_JRGF01000001.1"/>
</dbReference>
<reference evidence="1 2" key="1">
    <citation type="submission" date="2014-09" db="EMBL/GenBank/DDBJ databases">
        <title>Alistipes sp. 627, sp. nov., a novel member of the family Rikenellaceae isolated from human faeces.</title>
        <authorList>
            <person name="Shkoporov A.N."/>
            <person name="Chaplin A.V."/>
            <person name="Motuzova O.V."/>
            <person name="Kafarskaia L.I."/>
            <person name="Khokhlova E.V."/>
            <person name="Efimov B.A."/>
        </authorList>
    </citation>
    <scope>NUCLEOTIDE SEQUENCE [LARGE SCALE GENOMIC DNA]</scope>
    <source>
        <strain evidence="1 2">627</strain>
    </source>
</reference>